<dbReference type="GO" id="GO:0004743">
    <property type="term" value="F:pyruvate kinase activity"/>
    <property type="evidence" value="ECO:0007669"/>
    <property type="project" value="UniProtKB-EC"/>
</dbReference>
<dbReference type="OrthoDB" id="9812123at2"/>
<evidence type="ECO:0000256" key="3">
    <source>
        <dbReference type="ARBA" id="ARBA00012142"/>
    </source>
</evidence>
<dbReference type="InterPro" id="IPR040442">
    <property type="entry name" value="Pyrv_kinase-like_dom_sf"/>
</dbReference>
<keyword evidence="7 12" id="KW-0418">Kinase</keyword>
<dbReference type="PANTHER" id="PTHR11817">
    <property type="entry name" value="PYRUVATE KINASE"/>
    <property type="match status" value="1"/>
</dbReference>
<keyword evidence="16" id="KW-1185">Reference proteome</keyword>
<dbReference type="Proteomes" id="UP000253529">
    <property type="component" value="Unassembled WGS sequence"/>
</dbReference>
<dbReference type="Gene3D" id="3.20.20.60">
    <property type="entry name" value="Phosphoenolpyruvate-binding domains"/>
    <property type="match status" value="1"/>
</dbReference>
<dbReference type="InterPro" id="IPR011037">
    <property type="entry name" value="Pyrv_Knase-like_insert_dom_sf"/>
</dbReference>
<gene>
    <name evidence="15" type="ORF">DFR50_16012</name>
</gene>
<keyword evidence="5" id="KW-0479">Metal-binding</keyword>
<evidence type="ECO:0000256" key="11">
    <source>
        <dbReference type="ARBA" id="ARBA00023317"/>
    </source>
</evidence>
<evidence type="ECO:0000256" key="13">
    <source>
        <dbReference type="SAM" id="Coils"/>
    </source>
</evidence>
<dbReference type="AlphaFoldDB" id="A0A366EHY3"/>
<keyword evidence="8" id="KW-0067">ATP-binding</keyword>
<dbReference type="InterPro" id="IPR015813">
    <property type="entry name" value="Pyrv/PenolPyrv_kinase-like_dom"/>
</dbReference>
<dbReference type="SUPFAM" id="SSF51621">
    <property type="entry name" value="Phosphoenolpyruvate/pyruvate domain"/>
    <property type="match status" value="1"/>
</dbReference>
<comment type="catalytic activity">
    <reaction evidence="12">
        <text>pyruvate + ATP = phosphoenolpyruvate + ADP + H(+)</text>
        <dbReference type="Rhea" id="RHEA:18157"/>
        <dbReference type="ChEBI" id="CHEBI:15361"/>
        <dbReference type="ChEBI" id="CHEBI:15378"/>
        <dbReference type="ChEBI" id="CHEBI:30616"/>
        <dbReference type="ChEBI" id="CHEBI:58702"/>
        <dbReference type="ChEBI" id="CHEBI:456216"/>
        <dbReference type="EC" id="2.7.1.40"/>
    </reaction>
</comment>
<protein>
    <recommendedName>
        <fullName evidence="3 12">Pyruvate kinase</fullName>
        <ecNumber evidence="3 12">2.7.1.40</ecNumber>
    </recommendedName>
</protein>
<evidence type="ECO:0000259" key="14">
    <source>
        <dbReference type="Pfam" id="PF00224"/>
    </source>
</evidence>
<evidence type="ECO:0000256" key="8">
    <source>
        <dbReference type="ARBA" id="ARBA00022840"/>
    </source>
</evidence>
<evidence type="ECO:0000256" key="10">
    <source>
        <dbReference type="ARBA" id="ARBA00023152"/>
    </source>
</evidence>
<comment type="similarity">
    <text evidence="2 12">Belongs to the pyruvate kinase family.</text>
</comment>
<feature type="coiled-coil region" evidence="13">
    <location>
        <begin position="9"/>
        <end position="36"/>
    </location>
</feature>
<evidence type="ECO:0000313" key="15">
    <source>
        <dbReference type="EMBL" id="RBP01045.1"/>
    </source>
</evidence>
<comment type="pathway">
    <text evidence="1 12">Carbohydrate degradation; glycolysis; pyruvate from D-glyceraldehyde 3-phosphate: step 5/5.</text>
</comment>
<keyword evidence="10 12" id="KW-0324">Glycolysis</keyword>
<dbReference type="InterPro" id="IPR015806">
    <property type="entry name" value="Pyrv_Knase_insert_dom_sf"/>
</dbReference>
<feature type="domain" description="Pyruvate kinase barrel" evidence="14">
    <location>
        <begin position="136"/>
        <end position="455"/>
    </location>
</feature>
<dbReference type="EMBL" id="QNRK01000060">
    <property type="protein sequence ID" value="RBP01045.1"/>
    <property type="molecule type" value="Genomic_DNA"/>
</dbReference>
<organism evidence="15 16">
    <name type="scientific">Roseiarcus fermentans</name>
    <dbReference type="NCBI Taxonomy" id="1473586"/>
    <lineage>
        <taxon>Bacteria</taxon>
        <taxon>Pseudomonadati</taxon>
        <taxon>Pseudomonadota</taxon>
        <taxon>Alphaproteobacteria</taxon>
        <taxon>Hyphomicrobiales</taxon>
        <taxon>Roseiarcaceae</taxon>
        <taxon>Roseiarcus</taxon>
    </lineage>
</organism>
<dbReference type="UniPathway" id="UPA00109">
    <property type="reaction ID" value="UER00188"/>
</dbReference>
<evidence type="ECO:0000313" key="16">
    <source>
        <dbReference type="Proteomes" id="UP000253529"/>
    </source>
</evidence>
<dbReference type="Gene3D" id="2.40.33.10">
    <property type="entry name" value="PK beta-barrel domain-like"/>
    <property type="match status" value="1"/>
</dbReference>
<dbReference type="InterPro" id="IPR001697">
    <property type="entry name" value="Pyr_Knase"/>
</dbReference>
<keyword evidence="13" id="KW-0175">Coiled coil</keyword>
<evidence type="ECO:0000256" key="7">
    <source>
        <dbReference type="ARBA" id="ARBA00022777"/>
    </source>
</evidence>
<comment type="caution">
    <text evidence="15">The sequence shown here is derived from an EMBL/GenBank/DDBJ whole genome shotgun (WGS) entry which is preliminary data.</text>
</comment>
<evidence type="ECO:0000256" key="9">
    <source>
        <dbReference type="ARBA" id="ARBA00022842"/>
    </source>
</evidence>
<evidence type="ECO:0000256" key="6">
    <source>
        <dbReference type="ARBA" id="ARBA00022741"/>
    </source>
</evidence>
<evidence type="ECO:0000256" key="4">
    <source>
        <dbReference type="ARBA" id="ARBA00022679"/>
    </source>
</evidence>
<proteinExistence type="inferred from homology"/>
<keyword evidence="9 12" id="KW-0460">Magnesium</keyword>
<evidence type="ECO:0000256" key="12">
    <source>
        <dbReference type="RuleBase" id="RU000504"/>
    </source>
</evidence>
<evidence type="ECO:0000256" key="5">
    <source>
        <dbReference type="ARBA" id="ARBA00022723"/>
    </source>
</evidence>
<dbReference type="GO" id="GO:0016301">
    <property type="term" value="F:kinase activity"/>
    <property type="evidence" value="ECO:0007669"/>
    <property type="project" value="UniProtKB-KW"/>
</dbReference>
<evidence type="ECO:0000256" key="1">
    <source>
        <dbReference type="ARBA" id="ARBA00004997"/>
    </source>
</evidence>
<keyword evidence="6" id="KW-0547">Nucleotide-binding</keyword>
<keyword evidence="11 15" id="KW-0670">Pyruvate</keyword>
<dbReference type="PRINTS" id="PR01050">
    <property type="entry name" value="PYRUVTKNASE"/>
</dbReference>
<name>A0A366EHY3_9HYPH</name>
<dbReference type="EC" id="2.7.1.40" evidence="3 12"/>
<dbReference type="GO" id="GO:0030955">
    <property type="term" value="F:potassium ion binding"/>
    <property type="evidence" value="ECO:0007669"/>
    <property type="project" value="InterPro"/>
</dbReference>
<dbReference type="SUPFAM" id="SSF50800">
    <property type="entry name" value="PK beta-barrel domain-like"/>
    <property type="match status" value="1"/>
</dbReference>
<dbReference type="Pfam" id="PF00224">
    <property type="entry name" value="PK"/>
    <property type="match status" value="1"/>
</dbReference>
<dbReference type="RefSeq" id="WP_113893992.1">
    <property type="nucleotide sequence ID" value="NZ_QNRK01000060.1"/>
</dbReference>
<dbReference type="GO" id="GO:0000287">
    <property type="term" value="F:magnesium ion binding"/>
    <property type="evidence" value="ECO:0007669"/>
    <property type="project" value="InterPro"/>
</dbReference>
<dbReference type="GO" id="GO:0005524">
    <property type="term" value="F:ATP binding"/>
    <property type="evidence" value="ECO:0007669"/>
    <property type="project" value="UniProtKB-KW"/>
</dbReference>
<sequence>MATRTGKDLDELRALLGEAQALREDIETKGAELRREWGPAADGAASRAINLSHYISLRAHDLNDLQLRLAARGLSSLGRSEAKVAATLDVLIVTLRRLTGESDVPYPSATAVHAGASELDAESAKLFGKRAKGAPRVRVMATLPPEAAVSPSLVDDLIAAGMDCARINCAHDDAEAWGRMIENVRDAAARHERPCKILMDLGGPKCRILRVKAPPKARLARGDRATLIDELREKTRDPIAFSLNFPELVDQLAVGAEVFIDDGKAAARVIAKTPGRAEIEVYAAREKGVRLKPGKGVNFPSTELELPPLTSKDFRDLDFVARHADLVGFSFVQRTDDIELLQDHLVARAPNREPHGIVLKIETPLAVRNLPRLILQSAAHNPTAVMIARGDLAVELGFARLTEMQEEILWLCEAAHTPVVWATQVLDNYVRDGVASRAEMTDAATAQGAECVMLNKGPYLAEGVAFLRDVLARMDRHFSKKFARFGSLKAWS</sequence>
<accession>A0A366EHY3</accession>
<keyword evidence="4 12" id="KW-0808">Transferase</keyword>
<reference evidence="15 16" key="1">
    <citation type="submission" date="2018-06" db="EMBL/GenBank/DDBJ databases">
        <title>Genomic Encyclopedia of Type Strains, Phase IV (KMG-IV): sequencing the most valuable type-strain genomes for metagenomic binning, comparative biology and taxonomic classification.</title>
        <authorList>
            <person name="Goeker M."/>
        </authorList>
    </citation>
    <scope>NUCLEOTIDE SEQUENCE [LARGE SCALE GENOMIC DNA]</scope>
    <source>
        <strain evidence="15 16">DSM 24875</strain>
    </source>
</reference>
<evidence type="ECO:0000256" key="2">
    <source>
        <dbReference type="ARBA" id="ARBA00008663"/>
    </source>
</evidence>
<dbReference type="InterPro" id="IPR015793">
    <property type="entry name" value="Pyrv_Knase_brl"/>
</dbReference>